<name>A0A0R0BBC9_9GAMM</name>
<feature type="transmembrane region" description="Helical" evidence="1">
    <location>
        <begin position="42"/>
        <end position="62"/>
    </location>
</feature>
<keyword evidence="1" id="KW-0472">Membrane</keyword>
<feature type="transmembrane region" description="Helical" evidence="1">
    <location>
        <begin position="139"/>
        <end position="161"/>
    </location>
</feature>
<dbReference type="AlphaFoldDB" id="A0A0R0BBC9"/>
<keyword evidence="3" id="KW-1185">Reference proteome</keyword>
<dbReference type="OrthoDB" id="9803673at2"/>
<evidence type="ECO:0000313" key="2">
    <source>
        <dbReference type="EMBL" id="KRG51746.1"/>
    </source>
</evidence>
<sequence>MQTDPLFLHIRVVMGIILGLSITTVLKGLAQIIEHPQRRGCSALHLCWVAWTLVSLVTFWWWEFRLIEVHRWTFETYLFVICYSAAWFLLCALLFPDDLRDYGSYGNYLMQRRRWIFGVIGALTLLDLVDTAIKGTSRWHLLGAAYPVHTLLMLLVVLLGWKLRSDRAQLRLAAATLLYQLGYFTAEYFTIGSD</sequence>
<evidence type="ECO:0000256" key="1">
    <source>
        <dbReference type="SAM" id="Phobius"/>
    </source>
</evidence>
<gene>
    <name evidence="2" type="ORF">ARC23_08540</name>
</gene>
<keyword evidence="1" id="KW-0812">Transmembrane</keyword>
<organism evidence="2 3">
    <name type="scientific">Stenotrophomonas beteli</name>
    <dbReference type="NCBI Taxonomy" id="3384461"/>
    <lineage>
        <taxon>Bacteria</taxon>
        <taxon>Pseudomonadati</taxon>
        <taxon>Pseudomonadota</taxon>
        <taxon>Gammaproteobacteria</taxon>
        <taxon>Lysobacterales</taxon>
        <taxon>Lysobacteraceae</taxon>
        <taxon>Stenotrophomonas</taxon>
        <taxon>Stenotrophomonas maltophilia group</taxon>
    </lineage>
</organism>
<protein>
    <recommendedName>
        <fullName evidence="4">Transmembrane protein</fullName>
    </recommendedName>
</protein>
<feature type="transmembrane region" description="Helical" evidence="1">
    <location>
        <begin position="6"/>
        <end position="30"/>
    </location>
</feature>
<evidence type="ECO:0000313" key="3">
    <source>
        <dbReference type="Proteomes" id="UP000051757"/>
    </source>
</evidence>
<feature type="transmembrane region" description="Helical" evidence="1">
    <location>
        <begin position="74"/>
        <end position="95"/>
    </location>
</feature>
<keyword evidence="1" id="KW-1133">Transmembrane helix</keyword>
<dbReference type="EMBL" id="LLXV01000021">
    <property type="protein sequence ID" value="KRG51746.1"/>
    <property type="molecule type" value="Genomic_DNA"/>
</dbReference>
<evidence type="ECO:0008006" key="4">
    <source>
        <dbReference type="Google" id="ProtNLM"/>
    </source>
</evidence>
<reference evidence="2 3" key="1">
    <citation type="journal article" date="2016" name="Front. Microbiol.">
        <title>Genome Sequence of Type Strains of Genus Stenotrophomonas.</title>
        <authorList>
            <person name="Patil P.P."/>
            <person name="Midha S."/>
            <person name="Kumar S."/>
            <person name="Patil P.B."/>
        </authorList>
    </citation>
    <scope>NUCLEOTIDE SEQUENCE [LARGE SCALE GENOMIC DNA]</scope>
    <source>
        <strain evidence="2 3">LMG 978</strain>
    </source>
</reference>
<accession>A0A0R0BBC9</accession>
<proteinExistence type="predicted"/>
<dbReference type="Proteomes" id="UP000051757">
    <property type="component" value="Unassembled WGS sequence"/>
</dbReference>
<comment type="caution">
    <text evidence="2">The sequence shown here is derived from an EMBL/GenBank/DDBJ whole genome shotgun (WGS) entry which is preliminary data.</text>
</comment>
<feature type="transmembrane region" description="Helical" evidence="1">
    <location>
        <begin position="115"/>
        <end position="133"/>
    </location>
</feature>